<dbReference type="GO" id="GO:0005634">
    <property type="term" value="C:nucleus"/>
    <property type="evidence" value="ECO:0007669"/>
    <property type="project" value="TreeGrafter"/>
</dbReference>
<dbReference type="EMBL" id="HE650831">
    <property type="protein sequence ID" value="CCF60594.1"/>
    <property type="molecule type" value="Genomic_DNA"/>
</dbReference>
<dbReference type="GO" id="GO:0000307">
    <property type="term" value="C:cyclin-dependent protein kinase holoenzyme complex"/>
    <property type="evidence" value="ECO:0007669"/>
    <property type="project" value="TreeGrafter"/>
</dbReference>
<evidence type="ECO:0000313" key="1">
    <source>
        <dbReference type="EMBL" id="CCF60594.1"/>
    </source>
</evidence>
<accession>H2B1U4</accession>
<dbReference type="Pfam" id="PF08613">
    <property type="entry name" value="Cyclin"/>
    <property type="match status" value="1"/>
</dbReference>
<dbReference type="RefSeq" id="XP_003959729.1">
    <property type="nucleotide sequence ID" value="XM_003959680.1"/>
</dbReference>
<dbReference type="OrthoDB" id="5304883at2759"/>
<dbReference type="KEGG" id="kaf:KAFR_0K02385"/>
<dbReference type="InterPro" id="IPR013922">
    <property type="entry name" value="Cyclin_PHO80-like"/>
</dbReference>
<organism evidence="1 2">
    <name type="scientific">Kazachstania africana (strain ATCC 22294 / BCRC 22015 / CBS 2517 / CECT 1963 / NBRC 1671 / NRRL Y-8276)</name>
    <name type="common">Yeast</name>
    <name type="synonym">Kluyveromyces africanus</name>
    <dbReference type="NCBI Taxonomy" id="1071382"/>
    <lineage>
        <taxon>Eukaryota</taxon>
        <taxon>Fungi</taxon>
        <taxon>Dikarya</taxon>
        <taxon>Ascomycota</taxon>
        <taxon>Saccharomycotina</taxon>
        <taxon>Saccharomycetes</taxon>
        <taxon>Saccharomycetales</taxon>
        <taxon>Saccharomycetaceae</taxon>
        <taxon>Kazachstania</taxon>
    </lineage>
</organism>
<reference evidence="1 2" key="1">
    <citation type="journal article" date="2011" name="Proc. Natl. Acad. Sci. U.S.A.">
        <title>Evolutionary erosion of yeast sex chromosomes by mating-type switching accidents.</title>
        <authorList>
            <person name="Gordon J.L."/>
            <person name="Armisen D."/>
            <person name="Proux-Wera E."/>
            <person name="Oheigeartaigh S.S."/>
            <person name="Byrne K.P."/>
            <person name="Wolfe K.H."/>
        </authorList>
    </citation>
    <scope>NUCLEOTIDE SEQUENCE [LARGE SCALE GENOMIC DNA]</scope>
    <source>
        <strain evidence="2">ATCC 22294 / BCRC 22015 / CBS 2517 / CECT 1963 / NBRC 1671 / NRRL Y-8276</strain>
    </source>
</reference>
<dbReference type="STRING" id="1071382.H2B1U4"/>
<dbReference type="GeneID" id="13886782"/>
<name>H2B1U4_KAZAF</name>
<dbReference type="PANTHER" id="PTHR15615:SF123">
    <property type="entry name" value="PHO85 CYCLIN-10-RELATED"/>
    <property type="match status" value="1"/>
</dbReference>
<protein>
    <submittedName>
        <fullName evidence="1">Uncharacterized protein</fullName>
    </submittedName>
</protein>
<dbReference type="GO" id="GO:0019901">
    <property type="term" value="F:protein kinase binding"/>
    <property type="evidence" value="ECO:0007669"/>
    <property type="project" value="InterPro"/>
</dbReference>
<dbReference type="Gene3D" id="1.10.472.10">
    <property type="entry name" value="Cyclin-like"/>
    <property type="match status" value="1"/>
</dbReference>
<gene>
    <name evidence="1" type="primary">KAFR0K02385</name>
    <name evidence="1" type="ORF">KAFR_0K02385</name>
</gene>
<dbReference type="AlphaFoldDB" id="H2B1U4"/>
<dbReference type="PANTHER" id="PTHR15615">
    <property type="match status" value="1"/>
</dbReference>
<dbReference type="Proteomes" id="UP000005220">
    <property type="component" value="Chromosome 11"/>
</dbReference>
<keyword evidence="2" id="KW-1185">Reference proteome</keyword>
<proteinExistence type="predicted"/>
<dbReference type="GO" id="GO:0016538">
    <property type="term" value="F:cyclin-dependent protein serine/threonine kinase regulator activity"/>
    <property type="evidence" value="ECO:0007669"/>
    <property type="project" value="TreeGrafter"/>
</dbReference>
<evidence type="ECO:0000313" key="2">
    <source>
        <dbReference type="Proteomes" id="UP000005220"/>
    </source>
</evidence>
<dbReference type="InParanoid" id="H2B1U4"/>
<sequence>MYDILLSDCTSDLDENEDSLGNDAIKSKMLNMRSLDPSTIGDDDNEDYEDDDNDYRLPIRKSSYLKLSANFSELNNNDWDSISSMTPNVSSVNLRNPKSVRFNEGDSNSNNVENLISSANEFNEYLFKNIASFKTLSNDFLFNPKGDISRNASSSKLSQLGSNFALSEEESEDDEDDGVDVFVRGNIISRMSTPKPMKRDEDNNDFETFERELMESISSLVISADYSSTGDLTDEVSVSSHLEITTDDAMSLFTNLIARLLRESQEREGSLHVEPKMEVYKMHSIPSLTYRSFLNRVQSKCEFRSTIYVASCYLLQQLFLDDSQNLKSKFDEISVHRIIIAVIRLSSKLIEDKVHSHEYFSKVAGISRKLLTSLELTLLLLLQDDRLIMTGRKLVNTIKTLKHSCLQD</sequence>
<dbReference type="eggNOG" id="KOG1674">
    <property type="taxonomic scope" value="Eukaryota"/>
</dbReference>
<dbReference type="HOGENOM" id="CLU_043984_0_0_1"/>